<sequence length="345" mass="36152">MSDTHNDDAAETPPRLASPGELLRRERESQGLARDEVADALNLRPAVIQGLESDSYEEVPVPAYRRGYLRSYAQLLGIDDREVLEAYKTHFGGNDAEQRVTPVQLNRPPSRLGAWLFRLVTLLVIAGMIGLTLMWWQSRGGSQPPTPGDSGPVAVDSLDGSTTITEDPGADADELPPLPDEGSDLGLTDESASEAPSSAAADDEAQTTAAESDASAVAGGETPSAQDSVATAAESAETTGEGDAPAAESADVATSDADEATETVDAGVLELTFNEQSWTEIFDADNQRIFVGLQQPGTSARVEGTPPFRLTVGNATGVELSWGGEPVDLTARAGANNVARFTLGE</sequence>
<keyword evidence="2" id="KW-0472">Membrane</keyword>
<dbReference type="GO" id="GO:0003677">
    <property type="term" value="F:DNA binding"/>
    <property type="evidence" value="ECO:0007669"/>
    <property type="project" value="InterPro"/>
</dbReference>
<dbReference type="InterPro" id="IPR050400">
    <property type="entry name" value="Bact_Cytoskel_RodZ"/>
</dbReference>
<dbReference type="Proteomes" id="UP000199594">
    <property type="component" value="Unassembled WGS sequence"/>
</dbReference>
<dbReference type="SMART" id="SM00530">
    <property type="entry name" value="HTH_XRE"/>
    <property type="match status" value="1"/>
</dbReference>
<dbReference type="PANTHER" id="PTHR34475:SF1">
    <property type="entry name" value="CYTOSKELETON PROTEIN RODZ"/>
    <property type="match status" value="1"/>
</dbReference>
<keyword evidence="2" id="KW-0812">Transmembrane</keyword>
<feature type="compositionally biased region" description="Basic and acidic residues" evidence="1">
    <location>
        <begin position="22"/>
        <end position="31"/>
    </location>
</feature>
<dbReference type="EMBL" id="FPAQ01000021">
    <property type="protein sequence ID" value="SFT80427.1"/>
    <property type="molecule type" value="Genomic_DNA"/>
</dbReference>
<keyword evidence="2" id="KW-1133">Transmembrane helix</keyword>
<feature type="transmembrane region" description="Helical" evidence="2">
    <location>
        <begin position="115"/>
        <end position="136"/>
    </location>
</feature>
<dbReference type="Gene3D" id="1.10.260.40">
    <property type="entry name" value="lambda repressor-like DNA-binding domains"/>
    <property type="match status" value="1"/>
</dbReference>
<dbReference type="InterPro" id="IPR010982">
    <property type="entry name" value="Lambda_DNA-bd_dom_sf"/>
</dbReference>
<organism evidence="4 5">
    <name type="scientific">Halomonas saccharevitans</name>
    <dbReference type="NCBI Taxonomy" id="416872"/>
    <lineage>
        <taxon>Bacteria</taxon>
        <taxon>Pseudomonadati</taxon>
        <taxon>Pseudomonadota</taxon>
        <taxon>Gammaproteobacteria</taxon>
        <taxon>Oceanospirillales</taxon>
        <taxon>Halomonadaceae</taxon>
        <taxon>Halomonas</taxon>
    </lineage>
</organism>
<dbReference type="Pfam" id="PF13464">
    <property type="entry name" value="RodZ_C"/>
    <property type="match status" value="1"/>
</dbReference>
<dbReference type="InterPro" id="IPR025194">
    <property type="entry name" value="RodZ-like_C"/>
</dbReference>
<protein>
    <submittedName>
        <fullName evidence="4">Cytoskeleton protein RodZ</fullName>
    </submittedName>
</protein>
<feature type="region of interest" description="Disordered" evidence="1">
    <location>
        <begin position="140"/>
        <end position="259"/>
    </location>
</feature>
<dbReference type="CDD" id="cd00093">
    <property type="entry name" value="HTH_XRE"/>
    <property type="match status" value="1"/>
</dbReference>
<dbReference type="RefSeq" id="WP_089850063.1">
    <property type="nucleotide sequence ID" value="NZ_FPAQ01000021.1"/>
</dbReference>
<evidence type="ECO:0000256" key="2">
    <source>
        <dbReference type="SAM" id="Phobius"/>
    </source>
</evidence>
<proteinExistence type="predicted"/>
<feature type="compositionally biased region" description="Low complexity" evidence="1">
    <location>
        <begin position="189"/>
        <end position="216"/>
    </location>
</feature>
<accession>A0A1I7AZR9</accession>
<evidence type="ECO:0000313" key="4">
    <source>
        <dbReference type="EMBL" id="SFT80427.1"/>
    </source>
</evidence>
<evidence type="ECO:0000313" key="5">
    <source>
        <dbReference type="Proteomes" id="UP000199594"/>
    </source>
</evidence>
<dbReference type="PANTHER" id="PTHR34475">
    <property type="match status" value="1"/>
</dbReference>
<dbReference type="AlphaFoldDB" id="A0A1I7AZR9"/>
<name>A0A1I7AZR9_9GAMM</name>
<dbReference type="Pfam" id="PF13413">
    <property type="entry name" value="HTH_25"/>
    <property type="match status" value="1"/>
</dbReference>
<evidence type="ECO:0000259" key="3">
    <source>
        <dbReference type="SMART" id="SM00530"/>
    </source>
</evidence>
<dbReference type="OrthoDB" id="9790252at2"/>
<dbReference type="SUPFAM" id="SSF47413">
    <property type="entry name" value="lambda repressor-like DNA-binding domains"/>
    <property type="match status" value="1"/>
</dbReference>
<reference evidence="4 5" key="1">
    <citation type="submission" date="2016-10" db="EMBL/GenBank/DDBJ databases">
        <authorList>
            <person name="de Groot N.N."/>
        </authorList>
    </citation>
    <scope>NUCLEOTIDE SEQUENCE [LARGE SCALE GENOMIC DNA]</scope>
    <source>
        <strain evidence="4 5">CGMCC 1.6493</strain>
    </source>
</reference>
<dbReference type="InterPro" id="IPR001387">
    <property type="entry name" value="Cro/C1-type_HTH"/>
</dbReference>
<feature type="compositionally biased region" description="Low complexity" evidence="1">
    <location>
        <begin position="227"/>
        <end position="244"/>
    </location>
</feature>
<evidence type="ECO:0000256" key="1">
    <source>
        <dbReference type="SAM" id="MobiDB-lite"/>
    </source>
</evidence>
<feature type="region of interest" description="Disordered" evidence="1">
    <location>
        <begin position="1"/>
        <end position="31"/>
    </location>
</feature>
<feature type="domain" description="HTH cro/C1-type" evidence="3">
    <location>
        <begin position="22"/>
        <end position="83"/>
    </location>
</feature>
<gene>
    <name evidence="4" type="ORF">SAMN04487956_12142</name>
</gene>